<dbReference type="Gene3D" id="3.40.190.10">
    <property type="entry name" value="Periplasmic binding protein-like II"/>
    <property type="match status" value="2"/>
</dbReference>
<evidence type="ECO:0000313" key="6">
    <source>
        <dbReference type="EMBL" id="EPX83242.1"/>
    </source>
</evidence>
<evidence type="ECO:0000256" key="4">
    <source>
        <dbReference type="RuleBase" id="RU367119"/>
    </source>
</evidence>
<keyword evidence="4" id="KW-0574">Periplasm</keyword>
<evidence type="ECO:0000313" key="7">
    <source>
        <dbReference type="Proteomes" id="UP000015346"/>
    </source>
</evidence>
<dbReference type="InterPro" id="IPR024370">
    <property type="entry name" value="PBP_domain"/>
</dbReference>
<sequence>MTRLLLASASAAAFVAFGGPAAAQATVTVDGSSTVFPISEAFAEEFQAQTGNRVTVGLSGTGGGFEKFCRGELDVTGASRPIRTGEMEACAANGIEYIELPVAMDGLAVVVHPENTWAECMSVAELKTIWEPAAQGVITNWNQVREGFPDAPLRLFGAGTDSGTYDYFTFAINGVEHESRGDYTATEDDNVTVQGVSSDVNALGFLGLAYYEENADKLKTVAIQQEDGSCVSPSVETAGNGTYQPLSRPLFVYINAASLDRPEVQAYVDFMMTPENGVTLVQEVGYVPLPAEAFDLGRAKVAERRTGTYFEGGSKVGVSIEDLLASEQ</sequence>
<dbReference type="PANTHER" id="PTHR30570">
    <property type="entry name" value="PERIPLASMIC PHOSPHATE BINDING COMPONENT OF PHOSPHATE ABC TRANSPORTER"/>
    <property type="match status" value="1"/>
</dbReference>
<dbReference type="GO" id="GO:0005576">
    <property type="term" value="C:extracellular region"/>
    <property type="evidence" value="ECO:0007669"/>
    <property type="project" value="UniProtKB-SubCell"/>
</dbReference>
<dbReference type="Pfam" id="PF12849">
    <property type="entry name" value="PBP_like_2"/>
    <property type="match status" value="1"/>
</dbReference>
<evidence type="ECO:0000256" key="3">
    <source>
        <dbReference type="ARBA" id="ARBA00022729"/>
    </source>
</evidence>
<reference evidence="6 7" key="1">
    <citation type="journal article" date="2013" name="Stand. Genomic Sci.">
        <title>Genome sequence of the reddish-pigmented Rubellimicrobium thermophilum type strain (DSM 16684(T)), a member of the Roseobacter clade.</title>
        <authorList>
            <person name="Fiebig A."/>
            <person name="Riedel T."/>
            <person name="Gronow S."/>
            <person name="Petersen J."/>
            <person name="Klenk H.P."/>
            <person name="Goker M."/>
        </authorList>
    </citation>
    <scope>NUCLEOTIDE SEQUENCE [LARGE SCALE GENOMIC DNA]</scope>
    <source>
        <strain evidence="6 7">DSM 16684</strain>
    </source>
</reference>
<dbReference type="SUPFAM" id="SSF53850">
    <property type="entry name" value="Periplasmic binding protein-like II"/>
    <property type="match status" value="1"/>
</dbReference>
<dbReference type="NCBIfam" id="TIGR02136">
    <property type="entry name" value="ptsS_2"/>
    <property type="match status" value="1"/>
</dbReference>
<comment type="subcellular location">
    <subcellularLocation>
        <location evidence="4">Periplasm</location>
    </subcellularLocation>
    <subcellularLocation>
        <location evidence="4">Secreted</location>
    </subcellularLocation>
</comment>
<keyword evidence="3 4" id="KW-0732">Signal</keyword>
<dbReference type="Proteomes" id="UP000015346">
    <property type="component" value="Unassembled WGS sequence"/>
</dbReference>
<keyword evidence="7" id="KW-1185">Reference proteome</keyword>
<dbReference type="GO" id="GO:0006817">
    <property type="term" value="P:phosphate ion transport"/>
    <property type="evidence" value="ECO:0007669"/>
    <property type="project" value="UniProtKB-UniRule"/>
</dbReference>
<comment type="function">
    <text evidence="4">Involved in the system for phosphate transport across the cytoplasmic membrane.</text>
</comment>
<feature type="domain" description="PBP" evidence="5">
    <location>
        <begin position="21"/>
        <end position="275"/>
    </location>
</feature>
<comment type="caution">
    <text evidence="6">The sequence shown here is derived from an EMBL/GenBank/DDBJ whole genome shotgun (WGS) entry which is preliminary data.</text>
</comment>
<organism evidence="6 7">
    <name type="scientific">Rubellimicrobium thermophilum DSM 16684</name>
    <dbReference type="NCBI Taxonomy" id="1123069"/>
    <lineage>
        <taxon>Bacteria</taxon>
        <taxon>Pseudomonadati</taxon>
        <taxon>Pseudomonadota</taxon>
        <taxon>Alphaproteobacteria</taxon>
        <taxon>Rhodobacterales</taxon>
        <taxon>Roseobacteraceae</taxon>
        <taxon>Rubellimicrobium</taxon>
    </lineage>
</organism>
<dbReference type="AlphaFoldDB" id="S9QUH6"/>
<dbReference type="GO" id="GO:0007155">
    <property type="term" value="P:cell adhesion"/>
    <property type="evidence" value="ECO:0007669"/>
    <property type="project" value="UniProtKB-UniRule"/>
</dbReference>
<evidence type="ECO:0000256" key="1">
    <source>
        <dbReference type="ARBA" id="ARBA00008725"/>
    </source>
</evidence>
<dbReference type="GO" id="GO:0042597">
    <property type="term" value="C:periplasmic space"/>
    <property type="evidence" value="ECO:0007669"/>
    <property type="project" value="UniProtKB-SubCell"/>
</dbReference>
<proteinExistence type="inferred from homology"/>
<dbReference type="CDD" id="cd13654">
    <property type="entry name" value="PBP2_phosphate_like_2"/>
    <property type="match status" value="1"/>
</dbReference>
<protein>
    <recommendedName>
        <fullName evidence="4">Phosphate-binding protein</fullName>
    </recommendedName>
</protein>
<dbReference type="OrthoDB" id="9790048at2"/>
<dbReference type="InterPro" id="IPR050811">
    <property type="entry name" value="Phosphate_ABC_transporter"/>
</dbReference>
<dbReference type="STRING" id="1123069.ruthe_02866"/>
<name>S9QUH6_9RHOB</name>
<dbReference type="PATRIC" id="fig|1123069.3.peg.2837"/>
<evidence type="ECO:0000259" key="5">
    <source>
        <dbReference type="Pfam" id="PF12849"/>
    </source>
</evidence>
<evidence type="ECO:0000256" key="2">
    <source>
        <dbReference type="ARBA" id="ARBA00022448"/>
    </source>
</evidence>
<feature type="signal peptide" evidence="4">
    <location>
        <begin position="1"/>
        <end position="25"/>
    </location>
</feature>
<keyword evidence="2 4" id="KW-0813">Transport</keyword>
<dbReference type="EMBL" id="AOLV01000033">
    <property type="protein sequence ID" value="EPX83242.1"/>
    <property type="molecule type" value="Genomic_DNA"/>
</dbReference>
<dbReference type="RefSeq" id="WP_021098931.1">
    <property type="nucleotide sequence ID" value="NZ_KE557324.1"/>
</dbReference>
<dbReference type="HOGENOM" id="CLU_026228_1_0_5"/>
<dbReference type="PANTHER" id="PTHR30570:SF1">
    <property type="entry name" value="PHOSPHATE-BINDING PROTEIN PSTS"/>
    <property type="match status" value="1"/>
</dbReference>
<keyword evidence="4" id="KW-0964">Secreted</keyword>
<gene>
    <name evidence="6" type="ORF">ruthe_02866</name>
</gene>
<keyword evidence="4" id="KW-0592">Phosphate transport</keyword>
<feature type="chain" id="PRO_5027140064" description="Phosphate-binding protein" evidence="4">
    <location>
        <begin position="26"/>
        <end position="328"/>
    </location>
</feature>
<dbReference type="InterPro" id="IPR011862">
    <property type="entry name" value="Phos-bd"/>
</dbReference>
<dbReference type="GO" id="GO:0042301">
    <property type="term" value="F:phosphate ion binding"/>
    <property type="evidence" value="ECO:0007669"/>
    <property type="project" value="UniProtKB-UniRule"/>
</dbReference>
<accession>S9QUH6</accession>
<comment type="similarity">
    <text evidence="1 4">Belongs to the PstS family.</text>
</comment>